<reference evidence="7" key="1">
    <citation type="submission" date="2015-09" db="EMBL/GenBank/DDBJ databases">
        <authorList>
            <person name="Bertelli C."/>
        </authorList>
    </citation>
    <scope>NUCLEOTIDE SEQUENCE [LARGE SCALE GENOMIC DNA]</scope>
    <source>
        <strain evidence="7">KNic</strain>
    </source>
</reference>
<dbReference type="PANTHER" id="PTHR30126:SF40">
    <property type="entry name" value="HTH-TYPE TRANSCRIPTIONAL REGULATOR GLTR"/>
    <property type="match status" value="1"/>
</dbReference>
<keyword evidence="7" id="KW-1185">Reference proteome</keyword>
<dbReference type="FunCoup" id="A0A0U5ET51">
    <property type="interactions" value="221"/>
</dbReference>
<dbReference type="RefSeq" id="WP_059061584.1">
    <property type="nucleotide sequence ID" value="NZ_LN879502.1"/>
</dbReference>
<name>A0A0U5ET51_9BACT</name>
<accession>A0A0U5ET51</accession>
<feature type="domain" description="HTH lysR-type" evidence="5">
    <location>
        <begin position="7"/>
        <end position="62"/>
    </location>
</feature>
<dbReference type="InterPro" id="IPR036388">
    <property type="entry name" value="WH-like_DNA-bd_sf"/>
</dbReference>
<dbReference type="KEGG" id="pnl:PNK_1801"/>
<evidence type="ECO:0000256" key="2">
    <source>
        <dbReference type="ARBA" id="ARBA00023015"/>
    </source>
</evidence>
<dbReference type="CDD" id="cd05466">
    <property type="entry name" value="PBP2_LTTR_substrate"/>
    <property type="match status" value="1"/>
</dbReference>
<evidence type="ECO:0000256" key="4">
    <source>
        <dbReference type="ARBA" id="ARBA00023163"/>
    </source>
</evidence>
<protein>
    <submittedName>
        <fullName evidence="6">Putative transcriptional regulator</fullName>
    </submittedName>
</protein>
<dbReference type="Proteomes" id="UP000069902">
    <property type="component" value="Chromosome cPNK"/>
</dbReference>
<dbReference type="EMBL" id="LN879502">
    <property type="protein sequence ID" value="CUI17408.1"/>
    <property type="molecule type" value="Genomic_DNA"/>
</dbReference>
<dbReference type="GO" id="GO:0003700">
    <property type="term" value="F:DNA-binding transcription factor activity"/>
    <property type="evidence" value="ECO:0007669"/>
    <property type="project" value="InterPro"/>
</dbReference>
<sequence length="281" mass="31820">MKFPLSLTFLRYFFSAGQAKSISKAAKENFVSQSAISQAITKLEALLGKQLITHEKNRFQLTSDGVLLLEKCKQLFTQFAEIEDAFHEAEGVFKGKLSFACTHSFALSLLPRHLGRLSHMWPDIEPVLRFGHTGTVVELVKKGDVDFGIVLDNEDFSSFDCREIYKGEYRLYQAKKTPKQAIQRFILSEERKEVSLLRRHLHAAGIDMSSEMEVSSWEVIASLAEQGLGIGFLPDYIVGKRALAVYDCLLPPIPYRLLAIFSKNRALPRNARLFIDLMCEP</sequence>
<dbReference type="SUPFAM" id="SSF46785">
    <property type="entry name" value="Winged helix' DNA-binding domain"/>
    <property type="match status" value="1"/>
</dbReference>
<dbReference type="GO" id="GO:0000976">
    <property type="term" value="F:transcription cis-regulatory region binding"/>
    <property type="evidence" value="ECO:0007669"/>
    <property type="project" value="TreeGrafter"/>
</dbReference>
<dbReference type="PANTHER" id="PTHR30126">
    <property type="entry name" value="HTH-TYPE TRANSCRIPTIONAL REGULATOR"/>
    <property type="match status" value="1"/>
</dbReference>
<dbReference type="AlphaFoldDB" id="A0A0U5ET51"/>
<comment type="similarity">
    <text evidence="1">Belongs to the LysR transcriptional regulatory family.</text>
</comment>
<evidence type="ECO:0000313" key="6">
    <source>
        <dbReference type="EMBL" id="CUI17408.1"/>
    </source>
</evidence>
<gene>
    <name evidence="6" type="ORF">PNK_1801</name>
</gene>
<evidence type="ECO:0000256" key="3">
    <source>
        <dbReference type="ARBA" id="ARBA00023125"/>
    </source>
</evidence>
<dbReference type="STRING" id="389348.PNK_1801"/>
<keyword evidence="4" id="KW-0804">Transcription</keyword>
<dbReference type="InParanoid" id="A0A0U5ET51"/>
<dbReference type="InterPro" id="IPR036390">
    <property type="entry name" value="WH_DNA-bd_sf"/>
</dbReference>
<dbReference type="Pfam" id="PF00126">
    <property type="entry name" value="HTH_1"/>
    <property type="match status" value="1"/>
</dbReference>
<evidence type="ECO:0000313" key="7">
    <source>
        <dbReference type="Proteomes" id="UP000069902"/>
    </source>
</evidence>
<dbReference type="Gene3D" id="3.40.190.10">
    <property type="entry name" value="Periplasmic binding protein-like II"/>
    <property type="match status" value="2"/>
</dbReference>
<dbReference type="PATRIC" id="fig|389348.3.peg.2021"/>
<evidence type="ECO:0000256" key="1">
    <source>
        <dbReference type="ARBA" id="ARBA00009437"/>
    </source>
</evidence>
<keyword evidence="3" id="KW-0238">DNA-binding</keyword>
<proteinExistence type="inferred from homology"/>
<evidence type="ECO:0000259" key="5">
    <source>
        <dbReference type="PROSITE" id="PS50931"/>
    </source>
</evidence>
<dbReference type="Pfam" id="PF03466">
    <property type="entry name" value="LysR_substrate"/>
    <property type="match status" value="1"/>
</dbReference>
<dbReference type="PROSITE" id="PS50931">
    <property type="entry name" value="HTH_LYSR"/>
    <property type="match status" value="1"/>
</dbReference>
<organism evidence="6 7">
    <name type="scientific">Candidatus Protochlamydia naegleriophila</name>
    <dbReference type="NCBI Taxonomy" id="389348"/>
    <lineage>
        <taxon>Bacteria</taxon>
        <taxon>Pseudomonadati</taxon>
        <taxon>Chlamydiota</taxon>
        <taxon>Chlamydiia</taxon>
        <taxon>Parachlamydiales</taxon>
        <taxon>Parachlamydiaceae</taxon>
        <taxon>Candidatus Protochlamydia</taxon>
    </lineage>
</organism>
<dbReference type="Gene3D" id="1.10.10.10">
    <property type="entry name" value="Winged helix-like DNA-binding domain superfamily/Winged helix DNA-binding domain"/>
    <property type="match status" value="1"/>
</dbReference>
<dbReference type="InterPro" id="IPR000847">
    <property type="entry name" value="LysR_HTH_N"/>
</dbReference>
<dbReference type="InterPro" id="IPR005119">
    <property type="entry name" value="LysR_subst-bd"/>
</dbReference>
<dbReference type="SUPFAM" id="SSF53850">
    <property type="entry name" value="Periplasmic binding protein-like II"/>
    <property type="match status" value="1"/>
</dbReference>
<keyword evidence="2" id="KW-0805">Transcription regulation</keyword>